<dbReference type="EMBL" id="JMIW01000004">
    <property type="protein sequence ID" value="KEO89716.1"/>
    <property type="molecule type" value="Genomic_DNA"/>
</dbReference>
<dbReference type="Proteomes" id="UP000027647">
    <property type="component" value="Unassembled WGS sequence"/>
</dbReference>
<reference evidence="2 3" key="1">
    <citation type="submission" date="2014-04" db="EMBL/GenBank/DDBJ databases">
        <title>A comprehensive comparison of genomes of Erythrobacter spp. strains.</title>
        <authorList>
            <person name="Zheng Q."/>
        </authorList>
    </citation>
    <scope>NUCLEOTIDE SEQUENCE [LARGE SCALE GENOMIC DNA]</scope>
    <source>
        <strain evidence="2 3">DSM 6997</strain>
    </source>
</reference>
<evidence type="ECO:0000256" key="1">
    <source>
        <dbReference type="SAM" id="Phobius"/>
    </source>
</evidence>
<dbReference type="eggNOG" id="ENOG503156P">
    <property type="taxonomic scope" value="Bacteria"/>
</dbReference>
<feature type="transmembrane region" description="Helical" evidence="1">
    <location>
        <begin position="40"/>
        <end position="63"/>
    </location>
</feature>
<organism evidence="2 3">
    <name type="scientific">Erythrobacter longus</name>
    <dbReference type="NCBI Taxonomy" id="1044"/>
    <lineage>
        <taxon>Bacteria</taxon>
        <taxon>Pseudomonadati</taxon>
        <taxon>Pseudomonadota</taxon>
        <taxon>Alphaproteobacteria</taxon>
        <taxon>Sphingomonadales</taxon>
        <taxon>Erythrobacteraceae</taxon>
        <taxon>Erythrobacter/Porphyrobacter group</taxon>
        <taxon>Erythrobacter</taxon>
    </lineage>
</organism>
<dbReference type="STRING" id="1044.EH31_11200"/>
<accession>A0A074M4W1</accession>
<dbReference type="AlphaFoldDB" id="A0A074M4W1"/>
<keyword evidence="1" id="KW-0812">Transmembrane</keyword>
<evidence type="ECO:0000313" key="2">
    <source>
        <dbReference type="EMBL" id="KEO89716.1"/>
    </source>
</evidence>
<name>A0A074M4W1_ERYLO</name>
<gene>
    <name evidence="2" type="ORF">EH31_11200</name>
</gene>
<feature type="transmembrane region" description="Helical" evidence="1">
    <location>
        <begin position="83"/>
        <end position="102"/>
    </location>
</feature>
<keyword evidence="1" id="KW-0472">Membrane</keyword>
<comment type="caution">
    <text evidence="2">The sequence shown here is derived from an EMBL/GenBank/DDBJ whole genome shotgun (WGS) entry which is preliminary data.</text>
</comment>
<keyword evidence="1" id="KW-1133">Transmembrane helix</keyword>
<sequence>MMVSHLTDRVEPPNARALLPIMQGTCFVLIETTRFAATSLCIALGLPLALFLFVAGWDLHALFAQLGNLSDRYLEADTLRRSLFSLDLQIGFLVTAGTVTLFRMPRFLQRLIDDLETHTDREPRRD</sequence>
<evidence type="ECO:0000313" key="3">
    <source>
        <dbReference type="Proteomes" id="UP000027647"/>
    </source>
</evidence>
<protein>
    <submittedName>
        <fullName evidence="2">Uncharacterized protein</fullName>
    </submittedName>
</protein>
<dbReference type="RefSeq" id="WP_034960284.1">
    <property type="nucleotide sequence ID" value="NZ_JMIW01000004.1"/>
</dbReference>
<keyword evidence="3" id="KW-1185">Reference proteome</keyword>
<proteinExistence type="predicted"/>
<dbReference type="OrthoDB" id="7504400at2"/>